<dbReference type="PROSITE" id="PS00018">
    <property type="entry name" value="EF_HAND_1"/>
    <property type="match status" value="2"/>
</dbReference>
<dbReference type="Gene3D" id="1.10.238.10">
    <property type="entry name" value="EF-hand"/>
    <property type="match status" value="1"/>
</dbReference>
<feature type="domain" description="EF-hand" evidence="3">
    <location>
        <begin position="59"/>
        <end position="94"/>
    </location>
</feature>
<keyword evidence="5" id="KW-1185">Reference proteome</keyword>
<dbReference type="CDD" id="cd00051">
    <property type="entry name" value="EFh"/>
    <property type="match status" value="1"/>
</dbReference>
<dbReference type="InterPro" id="IPR011992">
    <property type="entry name" value="EF-hand-dom_pair"/>
</dbReference>
<name>A0ABN8LZT1_9CNID</name>
<reference evidence="4 5" key="1">
    <citation type="submission" date="2022-05" db="EMBL/GenBank/DDBJ databases">
        <authorList>
            <consortium name="Genoscope - CEA"/>
            <person name="William W."/>
        </authorList>
    </citation>
    <scope>NUCLEOTIDE SEQUENCE [LARGE SCALE GENOMIC DNA]</scope>
</reference>
<organism evidence="4 5">
    <name type="scientific">Porites evermanni</name>
    <dbReference type="NCBI Taxonomy" id="104178"/>
    <lineage>
        <taxon>Eukaryota</taxon>
        <taxon>Metazoa</taxon>
        <taxon>Cnidaria</taxon>
        <taxon>Anthozoa</taxon>
        <taxon>Hexacorallia</taxon>
        <taxon>Scleractinia</taxon>
        <taxon>Fungiina</taxon>
        <taxon>Poritidae</taxon>
        <taxon>Porites</taxon>
    </lineage>
</organism>
<protein>
    <recommendedName>
        <fullName evidence="3">EF-hand domain-containing protein</fullName>
    </recommendedName>
</protein>
<dbReference type="SUPFAM" id="SSF47473">
    <property type="entry name" value="EF-hand"/>
    <property type="match status" value="1"/>
</dbReference>
<dbReference type="InterPro" id="IPR018247">
    <property type="entry name" value="EF_Hand_1_Ca_BS"/>
</dbReference>
<keyword evidence="1" id="KW-0106">Calcium</keyword>
<evidence type="ECO:0000259" key="3">
    <source>
        <dbReference type="PROSITE" id="PS50222"/>
    </source>
</evidence>
<evidence type="ECO:0000313" key="4">
    <source>
        <dbReference type="EMBL" id="CAH3022255.1"/>
    </source>
</evidence>
<dbReference type="PANTHER" id="PTHR47500">
    <property type="entry name" value="EF-HAND CALCIUM-BINDING DOMAIN-CONTAINING PROTEIN"/>
    <property type="match status" value="1"/>
</dbReference>
<accession>A0ABN8LZT1</accession>
<dbReference type="PROSITE" id="PS50222">
    <property type="entry name" value="EF_HAND_2"/>
    <property type="match status" value="2"/>
</dbReference>
<proteinExistence type="predicted"/>
<dbReference type="SMART" id="SM00054">
    <property type="entry name" value="EFh"/>
    <property type="match status" value="2"/>
</dbReference>
<dbReference type="EMBL" id="CALNXI010000211">
    <property type="protein sequence ID" value="CAH3022255.1"/>
    <property type="molecule type" value="Genomic_DNA"/>
</dbReference>
<feature type="domain" description="EF-hand" evidence="3">
    <location>
        <begin position="95"/>
        <end position="130"/>
    </location>
</feature>
<sequence length="423" mass="48018">MKRSRRNAFALGKKEDGSPDPTAQSAVEEVFGVVPSDDSVVLDNMESGSERSLAHLTNEQITAFREVFDLFDSNGGGTIDAEELDLALKSVDIQLSPDDLAEVLVTMDKDGNGEIDFQEFLNLMTNTERFLEGFATGQEKRKRENLLFDALTQFMKRSALHSINEIVGFYHTKYKRIQAPHVVGHYAAGARLIGLTENQLRKHMESLKARHAADDNKSPYAEPLRIVFGKVLRKKRPKSRVRPVGPDNPEMSHTRGKIRLNFGRLSLQRTSSNPDLISKTPAIQDRHSITPAGQLLMSRQDQGKRESLRPPLKKNGWVSQRIKPFVVELPSVDVKQEKKRNKPKQNINLTFDDLPKIREKASIKKPVAQAREVHFKRLRETKSKDSEEHWKSLGPSHIDSDVLRNYFRLAFNSYTPYVTIKLA</sequence>
<gene>
    <name evidence="4" type="ORF">PEVE_00014674</name>
</gene>
<feature type="region of interest" description="Disordered" evidence="2">
    <location>
        <begin position="1"/>
        <end position="25"/>
    </location>
</feature>
<dbReference type="InterPro" id="IPR002048">
    <property type="entry name" value="EF_hand_dom"/>
</dbReference>
<dbReference type="InterPro" id="IPR043520">
    <property type="entry name" value="SPT21"/>
</dbReference>
<dbReference type="Proteomes" id="UP001159427">
    <property type="component" value="Unassembled WGS sequence"/>
</dbReference>
<evidence type="ECO:0000313" key="5">
    <source>
        <dbReference type="Proteomes" id="UP001159427"/>
    </source>
</evidence>
<evidence type="ECO:0000256" key="1">
    <source>
        <dbReference type="ARBA" id="ARBA00022837"/>
    </source>
</evidence>
<comment type="caution">
    <text evidence="4">The sequence shown here is derived from an EMBL/GenBank/DDBJ whole genome shotgun (WGS) entry which is preliminary data.</text>
</comment>
<evidence type="ECO:0000256" key="2">
    <source>
        <dbReference type="SAM" id="MobiDB-lite"/>
    </source>
</evidence>
<dbReference type="PANTHER" id="PTHR47500:SF3">
    <property type="entry name" value="EF-HAND DOMAIN-CONTAINING PROTEIN"/>
    <property type="match status" value="1"/>
</dbReference>
<dbReference type="Pfam" id="PF13499">
    <property type="entry name" value="EF-hand_7"/>
    <property type="match status" value="1"/>
</dbReference>